<dbReference type="CDD" id="cd00609">
    <property type="entry name" value="AAT_like"/>
    <property type="match status" value="1"/>
</dbReference>
<keyword evidence="3 6" id="KW-0032">Aminotransferase</keyword>
<dbReference type="InterPro" id="IPR004838">
    <property type="entry name" value="NHTrfase_class1_PyrdxlP-BS"/>
</dbReference>
<dbReference type="RefSeq" id="WP_199109438.1">
    <property type="nucleotide sequence ID" value="NZ_JAHWXQ010000002.1"/>
</dbReference>
<accession>A0ABS6XAJ5</accession>
<evidence type="ECO:0000313" key="8">
    <source>
        <dbReference type="EMBL" id="MBW3364901.1"/>
    </source>
</evidence>
<evidence type="ECO:0000256" key="6">
    <source>
        <dbReference type="RuleBase" id="RU000481"/>
    </source>
</evidence>
<evidence type="ECO:0000256" key="5">
    <source>
        <dbReference type="ARBA" id="ARBA00022898"/>
    </source>
</evidence>
<dbReference type="Pfam" id="PF00155">
    <property type="entry name" value="Aminotran_1_2"/>
    <property type="match status" value="1"/>
</dbReference>
<dbReference type="InterPro" id="IPR015421">
    <property type="entry name" value="PyrdxlP-dep_Trfase_major"/>
</dbReference>
<dbReference type="PROSITE" id="PS00105">
    <property type="entry name" value="AA_TRANSFER_CLASS_1"/>
    <property type="match status" value="1"/>
</dbReference>
<dbReference type="InterPro" id="IPR004839">
    <property type="entry name" value="Aminotransferase_I/II_large"/>
</dbReference>
<organism evidence="8 9">
    <name type="scientific">Pontibacter populi</name>
    <dbReference type="NCBI Taxonomy" id="890055"/>
    <lineage>
        <taxon>Bacteria</taxon>
        <taxon>Pseudomonadati</taxon>
        <taxon>Bacteroidota</taxon>
        <taxon>Cytophagia</taxon>
        <taxon>Cytophagales</taxon>
        <taxon>Hymenobacteraceae</taxon>
        <taxon>Pontibacter</taxon>
    </lineage>
</organism>
<keyword evidence="4 6" id="KW-0808">Transferase</keyword>
<keyword evidence="9" id="KW-1185">Reference proteome</keyword>
<evidence type="ECO:0000259" key="7">
    <source>
        <dbReference type="Pfam" id="PF00155"/>
    </source>
</evidence>
<evidence type="ECO:0000256" key="2">
    <source>
        <dbReference type="ARBA" id="ARBA00007441"/>
    </source>
</evidence>
<comment type="similarity">
    <text evidence="2 6">Belongs to the class-I pyridoxal-phosphate-dependent aminotransferase family.</text>
</comment>
<dbReference type="Proteomes" id="UP000774935">
    <property type="component" value="Unassembled WGS sequence"/>
</dbReference>
<dbReference type="PANTHER" id="PTHR46383:SF1">
    <property type="entry name" value="ASPARTATE AMINOTRANSFERASE"/>
    <property type="match status" value="1"/>
</dbReference>
<keyword evidence="5" id="KW-0663">Pyridoxal phosphate</keyword>
<proteinExistence type="inferred from homology"/>
<dbReference type="Gene3D" id="3.40.640.10">
    <property type="entry name" value="Type I PLP-dependent aspartate aminotransferase-like (Major domain)"/>
    <property type="match status" value="1"/>
</dbReference>
<dbReference type="SUPFAM" id="SSF53383">
    <property type="entry name" value="PLP-dependent transferases"/>
    <property type="match status" value="1"/>
</dbReference>
<sequence>MTELNLSSGASYFRSPDVAVTAAIKALNAGQTYYGPAEGTAELRQAIVERYQQYGITIRPGQVLVTPGTKQALFNLFSVLLRDGDEVVIPIPAWFGFNELLKYSKGNLVTVPTALEANYSLDMGAVRSKLTAKSRILLLTNPANPTGRIYSKQELETIVALLHDFPDLYLISDEIYDLDTYGEPVTSALGCKGPQERIIVVNGFSKNFAMSGWRIGYMVAPKEIIEQSTDFQSSTFSGVSMFIQEAALATITHKTESLEPMLHVLQEHLRVMQQGLEAIPHVSFFVPDGAYYFFPYLGHYIGTVTTSGATINSTEDLCKYLQNEHKLIVVNGDKFGGSGHVRMSFAVERPILDQAMSRLKEALLQLKPATATIGKL</sequence>
<evidence type="ECO:0000256" key="3">
    <source>
        <dbReference type="ARBA" id="ARBA00022576"/>
    </source>
</evidence>
<dbReference type="EMBL" id="JAHWXQ010000002">
    <property type="protein sequence ID" value="MBW3364901.1"/>
    <property type="molecule type" value="Genomic_DNA"/>
</dbReference>
<comment type="caution">
    <text evidence="8">The sequence shown here is derived from an EMBL/GenBank/DDBJ whole genome shotgun (WGS) entry which is preliminary data.</text>
</comment>
<feature type="domain" description="Aminotransferase class I/classII large" evidence="7">
    <location>
        <begin position="4"/>
        <end position="359"/>
    </location>
</feature>
<name>A0ABS6XAJ5_9BACT</name>
<protein>
    <recommendedName>
        <fullName evidence="6">Aminotransferase</fullName>
        <ecNumber evidence="6">2.6.1.-</ecNumber>
    </recommendedName>
</protein>
<reference evidence="8 9" key="1">
    <citation type="submission" date="2021-07" db="EMBL/GenBank/DDBJ databases">
        <authorList>
            <person name="Kim M.K."/>
        </authorList>
    </citation>
    <scope>NUCLEOTIDE SEQUENCE [LARGE SCALE GENOMIC DNA]</scope>
    <source>
        <strain evidence="8 9">HLY7-15</strain>
    </source>
</reference>
<dbReference type="Gene3D" id="3.90.1150.10">
    <property type="entry name" value="Aspartate Aminotransferase, domain 1"/>
    <property type="match status" value="1"/>
</dbReference>
<dbReference type="InterPro" id="IPR015422">
    <property type="entry name" value="PyrdxlP-dep_Trfase_small"/>
</dbReference>
<evidence type="ECO:0000256" key="1">
    <source>
        <dbReference type="ARBA" id="ARBA00001933"/>
    </source>
</evidence>
<evidence type="ECO:0000256" key="4">
    <source>
        <dbReference type="ARBA" id="ARBA00022679"/>
    </source>
</evidence>
<dbReference type="InterPro" id="IPR050596">
    <property type="entry name" value="AspAT/PAT-like"/>
</dbReference>
<dbReference type="InterPro" id="IPR015424">
    <property type="entry name" value="PyrdxlP-dep_Trfase"/>
</dbReference>
<dbReference type="GO" id="GO:0008483">
    <property type="term" value="F:transaminase activity"/>
    <property type="evidence" value="ECO:0007669"/>
    <property type="project" value="UniProtKB-KW"/>
</dbReference>
<dbReference type="PANTHER" id="PTHR46383">
    <property type="entry name" value="ASPARTATE AMINOTRANSFERASE"/>
    <property type="match status" value="1"/>
</dbReference>
<gene>
    <name evidence="8" type="ORF">KYK27_07595</name>
</gene>
<dbReference type="EC" id="2.6.1.-" evidence="6"/>
<evidence type="ECO:0000313" key="9">
    <source>
        <dbReference type="Proteomes" id="UP000774935"/>
    </source>
</evidence>
<comment type="cofactor">
    <cofactor evidence="1 6">
        <name>pyridoxal 5'-phosphate</name>
        <dbReference type="ChEBI" id="CHEBI:597326"/>
    </cofactor>
</comment>